<organism evidence="2 3">
    <name type="scientific">Thioclava electrotropha</name>
    <dbReference type="NCBI Taxonomy" id="1549850"/>
    <lineage>
        <taxon>Bacteria</taxon>
        <taxon>Pseudomonadati</taxon>
        <taxon>Pseudomonadota</taxon>
        <taxon>Alphaproteobacteria</taxon>
        <taxon>Rhodobacterales</taxon>
        <taxon>Paracoccaceae</taxon>
        <taxon>Thioclava</taxon>
    </lineage>
</organism>
<sequence length="52" mass="5419">MKFAAPFLLIGLLGACAADPELHTHVGINRDGIKVYPAATARVGIMTLSVTP</sequence>
<evidence type="ECO:0000256" key="1">
    <source>
        <dbReference type="SAM" id="SignalP"/>
    </source>
</evidence>
<protein>
    <submittedName>
        <fullName evidence="2">Uncharacterized protein</fullName>
    </submittedName>
</protein>
<dbReference type="RefSeq" id="WP_165756994.1">
    <property type="nucleotide sequence ID" value="NZ_CP053562.1"/>
</dbReference>
<name>A0ABX6YY36_9RHOB</name>
<reference evidence="2 3" key="1">
    <citation type="submission" date="2020-05" db="EMBL/GenBank/DDBJ databases">
        <title>Thioclava electrotropha strain Elox9 finished genome.</title>
        <authorList>
            <person name="Rowe A.R."/>
            <person name="Wilbanks E.G."/>
        </authorList>
    </citation>
    <scope>NUCLEOTIDE SEQUENCE [LARGE SCALE GENOMIC DNA]</scope>
    <source>
        <strain evidence="2 3">Elox9</strain>
    </source>
</reference>
<dbReference type="PROSITE" id="PS51257">
    <property type="entry name" value="PROKAR_LIPOPROTEIN"/>
    <property type="match status" value="1"/>
</dbReference>
<gene>
    <name evidence="2" type="ORF">AKL02_016970</name>
</gene>
<accession>A0ABX6YY36</accession>
<proteinExistence type="predicted"/>
<dbReference type="Proteomes" id="UP000192422">
    <property type="component" value="Chromosome"/>
</dbReference>
<keyword evidence="3" id="KW-1185">Reference proteome</keyword>
<evidence type="ECO:0000313" key="3">
    <source>
        <dbReference type="Proteomes" id="UP000192422"/>
    </source>
</evidence>
<feature type="signal peptide" evidence="1">
    <location>
        <begin position="1"/>
        <end position="17"/>
    </location>
</feature>
<keyword evidence="1" id="KW-0732">Signal</keyword>
<evidence type="ECO:0000313" key="2">
    <source>
        <dbReference type="EMBL" id="QPZ92417.1"/>
    </source>
</evidence>
<dbReference type="EMBL" id="CP053562">
    <property type="protein sequence ID" value="QPZ92417.1"/>
    <property type="molecule type" value="Genomic_DNA"/>
</dbReference>
<feature type="chain" id="PRO_5046798131" evidence="1">
    <location>
        <begin position="18"/>
        <end position="52"/>
    </location>
</feature>